<reference evidence="3" key="2">
    <citation type="submission" date="2015-01" db="EMBL/GenBank/DDBJ databases">
        <title>Evolutionary Origins and Diversification of the Mycorrhizal Mutualists.</title>
        <authorList>
            <consortium name="DOE Joint Genome Institute"/>
            <consortium name="Mycorrhizal Genomics Consortium"/>
            <person name="Kohler A."/>
            <person name="Kuo A."/>
            <person name="Nagy L.G."/>
            <person name="Floudas D."/>
            <person name="Copeland A."/>
            <person name="Barry K.W."/>
            <person name="Cichocki N."/>
            <person name="Veneault-Fourrey C."/>
            <person name="LaButti K."/>
            <person name="Lindquist E.A."/>
            <person name="Lipzen A."/>
            <person name="Lundell T."/>
            <person name="Morin E."/>
            <person name="Murat C."/>
            <person name="Riley R."/>
            <person name="Ohm R."/>
            <person name="Sun H."/>
            <person name="Tunlid A."/>
            <person name="Henrissat B."/>
            <person name="Grigoriev I.V."/>
            <person name="Hibbett D.S."/>
            <person name="Martin F."/>
        </authorList>
    </citation>
    <scope>NUCLEOTIDE SEQUENCE [LARGE SCALE GENOMIC DNA]</scope>
    <source>
        <strain evidence="3">441</strain>
    </source>
</reference>
<name>A0A0C9YP15_9AGAM</name>
<gene>
    <name evidence="2" type="ORF">PISMIDRAFT_230833</name>
</gene>
<protein>
    <submittedName>
        <fullName evidence="2">Unplaced genomic scaffold scaffold_15, whole genome shotgun sequence</fullName>
    </submittedName>
</protein>
<accession>A0A0C9YP15</accession>
<proteinExistence type="predicted"/>
<dbReference type="HOGENOM" id="CLU_2097764_0_0_1"/>
<dbReference type="AlphaFoldDB" id="A0A0C9YP15"/>
<organism evidence="2 3">
    <name type="scientific">Pisolithus microcarpus 441</name>
    <dbReference type="NCBI Taxonomy" id="765257"/>
    <lineage>
        <taxon>Eukaryota</taxon>
        <taxon>Fungi</taxon>
        <taxon>Dikarya</taxon>
        <taxon>Basidiomycota</taxon>
        <taxon>Agaricomycotina</taxon>
        <taxon>Agaricomycetes</taxon>
        <taxon>Agaricomycetidae</taxon>
        <taxon>Boletales</taxon>
        <taxon>Sclerodermatineae</taxon>
        <taxon>Pisolithaceae</taxon>
        <taxon>Pisolithus</taxon>
    </lineage>
</organism>
<reference evidence="2 3" key="1">
    <citation type="submission" date="2014-04" db="EMBL/GenBank/DDBJ databases">
        <authorList>
            <consortium name="DOE Joint Genome Institute"/>
            <person name="Kuo A."/>
            <person name="Kohler A."/>
            <person name="Costa M.D."/>
            <person name="Nagy L.G."/>
            <person name="Floudas D."/>
            <person name="Copeland A."/>
            <person name="Barry K.W."/>
            <person name="Cichocki N."/>
            <person name="Veneault-Fourrey C."/>
            <person name="LaButti K."/>
            <person name="Lindquist E.A."/>
            <person name="Lipzen A."/>
            <person name="Lundell T."/>
            <person name="Morin E."/>
            <person name="Murat C."/>
            <person name="Sun H."/>
            <person name="Tunlid A."/>
            <person name="Henrissat B."/>
            <person name="Grigoriev I.V."/>
            <person name="Hibbett D.S."/>
            <person name="Martin F."/>
            <person name="Nordberg H.P."/>
            <person name="Cantor M.N."/>
            <person name="Hua S.X."/>
        </authorList>
    </citation>
    <scope>NUCLEOTIDE SEQUENCE [LARGE SCALE GENOMIC DNA]</scope>
    <source>
        <strain evidence="2 3">441</strain>
    </source>
</reference>
<evidence type="ECO:0000256" key="1">
    <source>
        <dbReference type="SAM" id="MobiDB-lite"/>
    </source>
</evidence>
<feature type="region of interest" description="Disordered" evidence="1">
    <location>
        <begin position="1"/>
        <end position="23"/>
    </location>
</feature>
<dbReference type="EMBL" id="KN833699">
    <property type="protein sequence ID" value="KIK26815.1"/>
    <property type="molecule type" value="Genomic_DNA"/>
</dbReference>
<evidence type="ECO:0000313" key="2">
    <source>
        <dbReference type="EMBL" id="KIK26815.1"/>
    </source>
</evidence>
<evidence type="ECO:0000313" key="3">
    <source>
        <dbReference type="Proteomes" id="UP000054018"/>
    </source>
</evidence>
<feature type="compositionally biased region" description="Low complexity" evidence="1">
    <location>
        <begin position="10"/>
        <end position="22"/>
    </location>
</feature>
<dbReference type="Proteomes" id="UP000054018">
    <property type="component" value="Unassembled WGS sequence"/>
</dbReference>
<sequence>MTRTKHLFCSHSNSHSRTTRSNASVNGTHSVFEVRFCWLAGLVGRVGHLEDKPKMAVSRLSLMVTVPGDWAVRHVNPEAVFSKEVAELCIDSGVTNPDGASVICNFPAEQGLRGSY</sequence>
<keyword evidence="3" id="KW-1185">Reference proteome</keyword>